<dbReference type="Proteomes" id="UP000053237">
    <property type="component" value="Unassembled WGS sequence"/>
</dbReference>
<accession>A0A024G286</accession>
<keyword evidence="2" id="KW-1185">Reference proteome</keyword>
<sequence>MIEFRTGIPHHIKCRAIYVENDKLLVLALVINEYGISPARPGYKVRIALAFSRYAYEDVYTYSWKMDTVDSKCSIGTLVSLRPTNEVIKYTSRIGVATCKNEWYNCNRFFHHRLI</sequence>
<comment type="caution">
    <text evidence="1">The sequence shown here is derived from an EMBL/GenBank/DDBJ whole genome shotgun (WGS) entry which is preliminary data.</text>
</comment>
<evidence type="ECO:0000313" key="1">
    <source>
        <dbReference type="EMBL" id="CCI40786.1"/>
    </source>
</evidence>
<protein>
    <submittedName>
        <fullName evidence="1">Uncharacterized protein</fullName>
    </submittedName>
</protein>
<evidence type="ECO:0000313" key="2">
    <source>
        <dbReference type="Proteomes" id="UP000053237"/>
    </source>
</evidence>
<dbReference type="AlphaFoldDB" id="A0A024G286"/>
<name>A0A024G286_9STRA</name>
<gene>
    <name evidence="1" type="ORF">BN9_015700</name>
</gene>
<organism evidence="1 2">
    <name type="scientific">Albugo candida</name>
    <dbReference type="NCBI Taxonomy" id="65357"/>
    <lineage>
        <taxon>Eukaryota</taxon>
        <taxon>Sar</taxon>
        <taxon>Stramenopiles</taxon>
        <taxon>Oomycota</taxon>
        <taxon>Peronosporomycetes</taxon>
        <taxon>Albuginales</taxon>
        <taxon>Albuginaceae</taxon>
        <taxon>Albugo</taxon>
    </lineage>
</organism>
<dbReference type="InParanoid" id="A0A024G286"/>
<dbReference type="EMBL" id="CAIX01000011">
    <property type="protein sequence ID" value="CCI40786.1"/>
    <property type="molecule type" value="Genomic_DNA"/>
</dbReference>
<proteinExistence type="predicted"/>
<reference evidence="1 2" key="1">
    <citation type="submission" date="2012-05" db="EMBL/GenBank/DDBJ databases">
        <title>Recombination and specialization in a pathogen metapopulation.</title>
        <authorList>
            <person name="Gardiner A."/>
            <person name="Kemen E."/>
            <person name="Schultz-Larsen T."/>
            <person name="MacLean D."/>
            <person name="Van Oosterhout C."/>
            <person name="Jones J.D.G."/>
        </authorList>
    </citation>
    <scope>NUCLEOTIDE SEQUENCE [LARGE SCALE GENOMIC DNA]</scope>
    <source>
        <strain evidence="1 2">Ac Nc2</strain>
    </source>
</reference>